<reference evidence="1 2" key="1">
    <citation type="submission" date="2018-07" db="EMBL/GenBank/DDBJ databases">
        <title>Dyadobacter roseus sp. nov., isolated from rose rhizosphere soil.</title>
        <authorList>
            <person name="Chen L."/>
        </authorList>
    </citation>
    <scope>NUCLEOTIDE SEQUENCE [LARGE SCALE GENOMIC DNA]</scope>
    <source>
        <strain evidence="1 2">RS19</strain>
    </source>
</reference>
<evidence type="ECO:0000313" key="2">
    <source>
        <dbReference type="Proteomes" id="UP000256373"/>
    </source>
</evidence>
<evidence type="ECO:0000313" key="1">
    <source>
        <dbReference type="EMBL" id="REA56122.1"/>
    </source>
</evidence>
<gene>
    <name evidence="1" type="ORF">DSL64_27245</name>
</gene>
<dbReference type="EMBL" id="QNUL01000041">
    <property type="protein sequence ID" value="REA56122.1"/>
    <property type="molecule type" value="Genomic_DNA"/>
</dbReference>
<protein>
    <submittedName>
        <fullName evidence="1">Uncharacterized protein</fullName>
    </submittedName>
</protein>
<dbReference type="RefSeq" id="WP_115834130.1">
    <property type="nucleotide sequence ID" value="NZ_QNUL01000041.1"/>
</dbReference>
<dbReference type="AlphaFoldDB" id="A0A3D8Y678"/>
<name>A0A3D8Y678_9BACT</name>
<comment type="caution">
    <text evidence="1">The sequence shown here is derived from an EMBL/GenBank/DDBJ whole genome shotgun (WGS) entry which is preliminary data.</text>
</comment>
<dbReference type="OrthoDB" id="581516at2"/>
<organism evidence="1 2">
    <name type="scientific">Dyadobacter luteus</name>
    <dbReference type="NCBI Taxonomy" id="2259619"/>
    <lineage>
        <taxon>Bacteria</taxon>
        <taxon>Pseudomonadati</taxon>
        <taxon>Bacteroidota</taxon>
        <taxon>Cytophagia</taxon>
        <taxon>Cytophagales</taxon>
        <taxon>Spirosomataceae</taxon>
        <taxon>Dyadobacter</taxon>
    </lineage>
</organism>
<sequence>MANTVVAIFDEIESARQAERYLLEKGYLQSEITLKTAVYKEQPEGDPEEAHEPDVLEGIRSFFRKLFGEDDYQVTTYHRASHNRTIVTVHTTSDDDAEHVVSVLDGYGALNVHETAGSYHPESDDLATESRAAEIKSRIVRRFPDNGESVN</sequence>
<keyword evidence="2" id="KW-1185">Reference proteome</keyword>
<proteinExistence type="predicted"/>
<accession>A0A3D8Y678</accession>
<dbReference type="Proteomes" id="UP000256373">
    <property type="component" value="Unassembled WGS sequence"/>
</dbReference>